<feature type="region of interest" description="Disordered" evidence="1">
    <location>
        <begin position="1"/>
        <end position="28"/>
    </location>
</feature>
<dbReference type="AlphaFoldDB" id="X7EET7"/>
<name>X7EET7_9RHOB</name>
<keyword evidence="3" id="KW-1185">Reference proteome</keyword>
<dbReference type="Pfam" id="PF02620">
    <property type="entry name" value="YceD"/>
    <property type="match status" value="1"/>
</dbReference>
<proteinExistence type="predicted"/>
<reference evidence="2 3" key="1">
    <citation type="submission" date="2014-01" db="EMBL/GenBank/DDBJ databases">
        <title>Roseivivax halodurans JCM 10272 Genome Sequencing.</title>
        <authorList>
            <person name="Lai Q."/>
            <person name="Li G."/>
            <person name="Shao Z."/>
        </authorList>
    </citation>
    <scope>NUCLEOTIDE SEQUENCE [LARGE SCALE GENOMIC DNA]</scope>
    <source>
        <strain evidence="2 3">JCM 10272</strain>
    </source>
</reference>
<gene>
    <name evidence="2" type="ORF">OCH239_21630</name>
</gene>
<evidence type="ECO:0000313" key="2">
    <source>
        <dbReference type="EMBL" id="ETX14609.1"/>
    </source>
</evidence>
<accession>X7EET7</accession>
<evidence type="ECO:0000313" key="3">
    <source>
        <dbReference type="Proteomes" id="UP000022447"/>
    </source>
</evidence>
<protein>
    <recommendedName>
        <fullName evidence="4">50S ribosomal protein L34</fullName>
    </recommendedName>
</protein>
<dbReference type="RefSeq" id="WP_037261984.1">
    <property type="nucleotide sequence ID" value="NZ_JALZ01000009.1"/>
</dbReference>
<feature type="compositionally biased region" description="Polar residues" evidence="1">
    <location>
        <begin position="1"/>
        <end position="22"/>
    </location>
</feature>
<dbReference type="Proteomes" id="UP000022447">
    <property type="component" value="Unassembled WGS sequence"/>
</dbReference>
<dbReference type="InterPro" id="IPR003772">
    <property type="entry name" value="YceD"/>
</dbReference>
<evidence type="ECO:0008006" key="4">
    <source>
        <dbReference type="Google" id="ProtNLM"/>
    </source>
</evidence>
<organism evidence="2 3">
    <name type="scientific">Roseivivax halodurans JCM 10272</name>
    <dbReference type="NCBI Taxonomy" id="1449350"/>
    <lineage>
        <taxon>Bacteria</taxon>
        <taxon>Pseudomonadati</taxon>
        <taxon>Pseudomonadota</taxon>
        <taxon>Alphaproteobacteria</taxon>
        <taxon>Rhodobacterales</taxon>
        <taxon>Roseobacteraceae</taxon>
        <taxon>Roseivivax</taxon>
    </lineage>
</organism>
<dbReference type="EMBL" id="JALZ01000009">
    <property type="protein sequence ID" value="ETX14609.1"/>
    <property type="molecule type" value="Genomic_DNA"/>
</dbReference>
<sequence>MAESAGQSGPFRTSELSQSRPTRFSVEPGEAARAAIAEELGLSALRKLAFSGEIRPEGKRGFQLTGKLGATVVQPCVVTLAPVTTRIETQVTRTYLPEAQIEMPEAGAEVEMPEDETVEAIGEEIAPEAVMFEALSLSVPEYPRAAEAELVQTTAEPEGAAPITDEDLKPFAGLAGLRDKMSGGSNE</sequence>
<dbReference type="OrthoDB" id="8443793at2"/>
<dbReference type="PATRIC" id="fig|1449350.3.peg.2116"/>
<evidence type="ECO:0000256" key="1">
    <source>
        <dbReference type="SAM" id="MobiDB-lite"/>
    </source>
</evidence>
<dbReference type="STRING" id="1449350.OCH239_21630"/>
<comment type="caution">
    <text evidence="2">The sequence shown here is derived from an EMBL/GenBank/DDBJ whole genome shotgun (WGS) entry which is preliminary data.</text>
</comment>
<dbReference type="eggNOG" id="COG1399">
    <property type="taxonomic scope" value="Bacteria"/>
</dbReference>